<accession>A0ABP8N4S9</accession>
<evidence type="ECO:0000313" key="2">
    <source>
        <dbReference type="EMBL" id="GAA4459897.1"/>
    </source>
</evidence>
<dbReference type="CDD" id="cd00229">
    <property type="entry name" value="SGNH_hydrolase"/>
    <property type="match status" value="1"/>
</dbReference>
<gene>
    <name evidence="2" type="ORF">GCM10023156_40020</name>
</gene>
<keyword evidence="3" id="KW-1185">Reference proteome</keyword>
<dbReference type="RefSeq" id="WP_345324900.1">
    <property type="nucleotide sequence ID" value="NZ_BAABGA010000049.1"/>
</dbReference>
<dbReference type="InterPro" id="IPR036514">
    <property type="entry name" value="SGNH_hydro_sf"/>
</dbReference>
<organism evidence="2 3">
    <name type="scientific">Novipirellula rosea</name>
    <dbReference type="NCBI Taxonomy" id="1031540"/>
    <lineage>
        <taxon>Bacteria</taxon>
        <taxon>Pseudomonadati</taxon>
        <taxon>Planctomycetota</taxon>
        <taxon>Planctomycetia</taxon>
        <taxon>Pirellulales</taxon>
        <taxon>Pirellulaceae</taxon>
        <taxon>Novipirellula</taxon>
    </lineage>
</organism>
<dbReference type="Pfam" id="PF13472">
    <property type="entry name" value="Lipase_GDSL_2"/>
    <property type="match status" value="1"/>
</dbReference>
<evidence type="ECO:0000259" key="1">
    <source>
        <dbReference type="Pfam" id="PF13472"/>
    </source>
</evidence>
<dbReference type="InterPro" id="IPR013830">
    <property type="entry name" value="SGNH_hydro"/>
</dbReference>
<reference evidence="3" key="1">
    <citation type="journal article" date="2019" name="Int. J. Syst. Evol. Microbiol.">
        <title>The Global Catalogue of Microorganisms (GCM) 10K type strain sequencing project: providing services to taxonomists for standard genome sequencing and annotation.</title>
        <authorList>
            <consortium name="The Broad Institute Genomics Platform"/>
            <consortium name="The Broad Institute Genome Sequencing Center for Infectious Disease"/>
            <person name="Wu L."/>
            <person name="Ma J."/>
        </authorList>
    </citation>
    <scope>NUCLEOTIDE SEQUENCE [LARGE SCALE GENOMIC DNA]</scope>
    <source>
        <strain evidence="3">JCM 17759</strain>
    </source>
</reference>
<dbReference type="GO" id="GO:0016787">
    <property type="term" value="F:hydrolase activity"/>
    <property type="evidence" value="ECO:0007669"/>
    <property type="project" value="UniProtKB-KW"/>
</dbReference>
<dbReference type="Gene3D" id="3.40.50.1110">
    <property type="entry name" value="SGNH hydrolase"/>
    <property type="match status" value="1"/>
</dbReference>
<proteinExistence type="predicted"/>
<evidence type="ECO:0000313" key="3">
    <source>
        <dbReference type="Proteomes" id="UP001500840"/>
    </source>
</evidence>
<dbReference type="EMBL" id="BAABGA010000049">
    <property type="protein sequence ID" value="GAA4459897.1"/>
    <property type="molecule type" value="Genomic_DNA"/>
</dbReference>
<protein>
    <submittedName>
        <fullName evidence="2">SGNH/GDSL hydrolase family protein</fullName>
    </submittedName>
</protein>
<name>A0ABP8N4S9_9BACT</name>
<dbReference type="Proteomes" id="UP001500840">
    <property type="component" value="Unassembled WGS sequence"/>
</dbReference>
<keyword evidence="2" id="KW-0378">Hydrolase</keyword>
<dbReference type="SUPFAM" id="SSF52266">
    <property type="entry name" value="SGNH hydrolase"/>
    <property type="match status" value="1"/>
</dbReference>
<feature type="domain" description="SGNH hydrolase-type esterase" evidence="1">
    <location>
        <begin position="66"/>
        <end position="294"/>
    </location>
</feature>
<sequence>MSKPKKQKRIRLFVLLTVAVLTIGGVLGYIEFYLARPIGEGPAGPQVDARAFRNIWSDDPIHVIGIGDSITAGLGAKSPSHSFFNRVIQNPDDEFAELRGVCLSAVLPNLEAENFAISGSESQTHLDVIQNTIPVYSEARGIVLMTSGGNDLIHSYGRSAPRECAMYSATLEQAQPWIANFRTRLATMFDEIEKRFPLGCEIFIADIYDPTDGVGDAPSIFLPDWPDGLAIHAQYNQVIRELAQQRDHVHVVDLYQTFLGHGSHCRQFWRSNYDANDPHYWFFTNIEDPNDRGYDAIRRAFLNAIVEHSSLVPKFARSSNRPGSIPDRLNRVDAALRTPVLASFSPVLIADSNWLASRTSMSAPFIDSKDSVFCNRYE</sequence>
<comment type="caution">
    <text evidence="2">The sequence shown here is derived from an EMBL/GenBank/DDBJ whole genome shotgun (WGS) entry which is preliminary data.</text>
</comment>